<dbReference type="RefSeq" id="WP_224186373.1">
    <property type="nucleotide sequence ID" value="NZ_CP083592.1"/>
</dbReference>
<reference evidence="2" key="2">
    <citation type="submission" date="2022-04" db="EMBL/GenBank/DDBJ databases">
        <title>Antimicrobial genetic elements in methicillin-resistant Macrococcus armenti.</title>
        <authorList>
            <person name="Keller J.E."/>
            <person name="Schwendener S."/>
            <person name="Pantucek R."/>
            <person name="Perreten V."/>
        </authorList>
    </citation>
    <scope>NUCLEOTIDE SEQUENCE</scope>
    <source>
        <strain evidence="2">CCM 2609</strain>
    </source>
</reference>
<gene>
    <name evidence="2" type="ORF">MRZ06_06130</name>
</gene>
<keyword evidence="3" id="KW-1185">Reference proteome</keyword>
<proteinExistence type="predicted"/>
<reference evidence="2" key="1">
    <citation type="submission" date="2022-03" db="EMBL/GenBank/DDBJ databases">
        <authorList>
            <person name="Vrbovska V."/>
            <person name="Kovarovic V."/>
            <person name="Botka T."/>
            <person name="Pantucek R."/>
        </authorList>
    </citation>
    <scope>NUCLEOTIDE SEQUENCE</scope>
    <source>
        <strain evidence="2">CCM 2609</strain>
    </source>
</reference>
<accession>A0ABY3ZS42</accession>
<protein>
    <submittedName>
        <fullName evidence="2">Cytochrome c oxidase subunit 2A</fullName>
    </submittedName>
</protein>
<dbReference type="Proteomes" id="UP000830343">
    <property type="component" value="Chromosome"/>
</dbReference>
<dbReference type="EMBL" id="CP094348">
    <property type="protein sequence ID" value="UOB19633.1"/>
    <property type="molecule type" value="Genomic_DNA"/>
</dbReference>
<evidence type="ECO:0000256" key="1">
    <source>
        <dbReference type="SAM" id="Phobius"/>
    </source>
</evidence>
<organism evidence="2 3">
    <name type="scientific">Macrococcus armenti</name>
    <dbReference type="NCBI Taxonomy" id="2875764"/>
    <lineage>
        <taxon>Bacteria</taxon>
        <taxon>Bacillati</taxon>
        <taxon>Bacillota</taxon>
        <taxon>Bacilli</taxon>
        <taxon>Bacillales</taxon>
        <taxon>Staphylococcaceae</taxon>
        <taxon>Macrococcus</taxon>
    </lineage>
</organism>
<keyword evidence="1" id="KW-0812">Transmembrane</keyword>
<keyword evidence="1" id="KW-1133">Transmembrane helix</keyword>
<sequence>MKDDKNLNQVNDHSDHKDLDLRGTMASVLTLGAIFVITWFAIFILFIERI</sequence>
<evidence type="ECO:0000313" key="2">
    <source>
        <dbReference type="EMBL" id="UOB19633.1"/>
    </source>
</evidence>
<evidence type="ECO:0000313" key="3">
    <source>
        <dbReference type="Proteomes" id="UP000830343"/>
    </source>
</evidence>
<keyword evidence="1" id="KW-0472">Membrane</keyword>
<feature type="transmembrane region" description="Helical" evidence="1">
    <location>
        <begin position="25"/>
        <end position="47"/>
    </location>
</feature>
<name>A0ABY3ZS42_9STAP</name>